<dbReference type="PANTHER" id="PTHR19139">
    <property type="entry name" value="AQUAPORIN TRANSPORTER"/>
    <property type="match status" value="1"/>
</dbReference>
<evidence type="ECO:0000256" key="5">
    <source>
        <dbReference type="ARBA" id="ARBA00023136"/>
    </source>
</evidence>
<dbReference type="PRINTS" id="PR00783">
    <property type="entry name" value="MINTRINSICP"/>
</dbReference>
<protein>
    <submittedName>
        <fullName evidence="9">Big brain-like 2</fullName>
    </submittedName>
</protein>
<dbReference type="Gene3D" id="1.20.1080.10">
    <property type="entry name" value="Glycerol uptake facilitator protein"/>
    <property type="match status" value="1"/>
</dbReference>
<feature type="region of interest" description="Disordered" evidence="7">
    <location>
        <begin position="283"/>
        <end position="318"/>
    </location>
</feature>
<evidence type="ECO:0000256" key="7">
    <source>
        <dbReference type="SAM" id="MobiDB-lite"/>
    </source>
</evidence>
<evidence type="ECO:0000256" key="4">
    <source>
        <dbReference type="ARBA" id="ARBA00022989"/>
    </source>
</evidence>
<proteinExistence type="evidence at transcript level"/>
<evidence type="ECO:0000256" key="2">
    <source>
        <dbReference type="ARBA" id="ARBA00006175"/>
    </source>
</evidence>
<feature type="transmembrane region" description="Helical" evidence="8">
    <location>
        <begin position="207"/>
        <end position="227"/>
    </location>
</feature>
<evidence type="ECO:0000256" key="6">
    <source>
        <dbReference type="RuleBase" id="RU000477"/>
    </source>
</evidence>
<accession>A0A220A2G5</accession>
<comment type="similarity">
    <text evidence="2 6">Belongs to the MIP/aquaporin (TC 1.A.8) family.</text>
</comment>
<dbReference type="EMBL" id="KY508294">
    <property type="protein sequence ID" value="ARA90644.1"/>
    <property type="molecule type" value="mRNA"/>
</dbReference>
<feature type="compositionally biased region" description="Low complexity" evidence="7">
    <location>
        <begin position="286"/>
        <end position="295"/>
    </location>
</feature>
<reference evidence="9" key="1">
    <citation type="journal article" date="2017" name="PLoS ONE">
        <title>Analysis of aquaporins from the euryhaline barnacle Balanus improvisus reveals differential expression in response to changes in salinity.</title>
        <authorList>
            <person name="Lind U."/>
            <person name="Jarva M."/>
            <person name="Alm Rosenblad M."/>
            <person name="Pingitore P."/>
            <person name="Karlsson E."/>
            <person name="Wrange A.L."/>
            <person name="Kamdal E."/>
            <person name="Sundell K."/>
            <person name="Andre C."/>
            <person name="Jonsson P.R."/>
            <person name="Havenhand J."/>
            <person name="Eriksson L.A."/>
            <person name="Hedfalk K."/>
            <person name="Blomberg A."/>
        </authorList>
    </citation>
    <scope>NUCLEOTIDE SEQUENCE</scope>
</reference>
<sequence>MAGGSDGREELAMSPVEMMRRYLDSLPHDFSVREELGSPKFWKAVRAELLGSLLVAVFVTGAAAGHPRASGDGAGGDGGGDGGSDGGARAALAYALTAATLVQSLGSVSGAHANPAVTLCLLVRRLVSPLRAAVYVTAQLAGGLAGALILYGLTPPGAALTDQVASVRPGVSLPQAFGAELLATFLVALATLAVLEPVREDVGTKALSVGLAYGAGALFAFQLTGAGLNPARTLGPAVMYNVWTNHWVYWVGPLFGGLLGGFTYEFVHEASAQGRLVRRSFRRRPCSSSDNGSSNDGDDGGSGVRGQRDGLVPGQLGREVSGLSTTATDCLQLSTTTDCLQLSTTEDASAAGRH</sequence>
<dbReference type="GO" id="GO:0005886">
    <property type="term" value="C:plasma membrane"/>
    <property type="evidence" value="ECO:0007669"/>
    <property type="project" value="TreeGrafter"/>
</dbReference>
<keyword evidence="5 8" id="KW-0472">Membrane</keyword>
<keyword evidence="4 8" id="KW-1133">Transmembrane helix</keyword>
<dbReference type="SUPFAM" id="SSF81338">
    <property type="entry name" value="Aquaporin-like"/>
    <property type="match status" value="1"/>
</dbReference>
<evidence type="ECO:0000256" key="3">
    <source>
        <dbReference type="ARBA" id="ARBA00022692"/>
    </source>
</evidence>
<feature type="transmembrane region" description="Helical" evidence="8">
    <location>
        <begin position="132"/>
        <end position="153"/>
    </location>
</feature>
<dbReference type="InterPro" id="IPR023271">
    <property type="entry name" value="Aquaporin-like"/>
</dbReference>
<comment type="subcellular location">
    <subcellularLocation>
        <location evidence="1">Membrane</location>
        <topology evidence="1">Multi-pass membrane protein</topology>
    </subcellularLocation>
</comment>
<gene>
    <name evidence="9" type="primary">BIBL2</name>
</gene>
<dbReference type="InterPro" id="IPR034294">
    <property type="entry name" value="Aquaporin_transptr"/>
</dbReference>
<keyword evidence="3 6" id="KW-0812">Transmembrane</keyword>
<feature type="transmembrane region" description="Helical" evidence="8">
    <location>
        <begin position="247"/>
        <end position="267"/>
    </location>
</feature>
<keyword evidence="6" id="KW-0813">Transport</keyword>
<feature type="transmembrane region" description="Helical" evidence="8">
    <location>
        <begin position="173"/>
        <end position="195"/>
    </location>
</feature>
<dbReference type="AlphaFoldDB" id="A0A220A2G5"/>
<evidence type="ECO:0000313" key="9">
    <source>
        <dbReference type="EMBL" id="ARA90644.1"/>
    </source>
</evidence>
<evidence type="ECO:0000256" key="8">
    <source>
        <dbReference type="SAM" id="Phobius"/>
    </source>
</evidence>
<name>A0A220A2G5_AMPIM</name>
<evidence type="ECO:0000256" key="1">
    <source>
        <dbReference type="ARBA" id="ARBA00004141"/>
    </source>
</evidence>
<dbReference type="GO" id="GO:0015250">
    <property type="term" value="F:water channel activity"/>
    <property type="evidence" value="ECO:0007669"/>
    <property type="project" value="TreeGrafter"/>
</dbReference>
<dbReference type="PANTHER" id="PTHR19139:SF199">
    <property type="entry name" value="MIP17260P"/>
    <property type="match status" value="1"/>
</dbReference>
<organism evidence="9">
    <name type="scientific">Amphibalanus improvisus</name>
    <name type="common">Bay barnacle</name>
    <name type="synonym">Balanus improvisus</name>
    <dbReference type="NCBI Taxonomy" id="1220549"/>
    <lineage>
        <taxon>Eukaryota</taxon>
        <taxon>Metazoa</taxon>
        <taxon>Ecdysozoa</taxon>
        <taxon>Arthropoda</taxon>
        <taxon>Crustacea</taxon>
        <taxon>Multicrustacea</taxon>
        <taxon>Cirripedia</taxon>
        <taxon>Thoracica</taxon>
        <taxon>Thoracicalcarea</taxon>
        <taxon>Balanomorpha</taxon>
        <taxon>Balanoidea</taxon>
        <taxon>Balanidae</taxon>
        <taxon>Amphibalaninae</taxon>
        <taxon>Amphibalanus</taxon>
    </lineage>
</organism>
<dbReference type="Pfam" id="PF00230">
    <property type="entry name" value="MIP"/>
    <property type="match status" value="1"/>
</dbReference>
<dbReference type="InterPro" id="IPR000425">
    <property type="entry name" value="MIP"/>
</dbReference>